<organism evidence="1 2">
    <name type="scientific">Thiocapsa rosea</name>
    <dbReference type="NCBI Taxonomy" id="69360"/>
    <lineage>
        <taxon>Bacteria</taxon>
        <taxon>Pseudomonadati</taxon>
        <taxon>Pseudomonadota</taxon>
        <taxon>Gammaproteobacteria</taxon>
        <taxon>Chromatiales</taxon>
        <taxon>Chromatiaceae</taxon>
        <taxon>Thiocapsa</taxon>
    </lineage>
</organism>
<dbReference type="EMBL" id="RBXL01000001">
    <property type="protein sequence ID" value="RKT44188.1"/>
    <property type="molecule type" value="Genomic_DNA"/>
</dbReference>
<name>A0A495V8R1_9GAMM</name>
<protein>
    <submittedName>
        <fullName evidence="1">Uncharacterized protein</fullName>
    </submittedName>
</protein>
<proteinExistence type="predicted"/>
<accession>A0A495V8R1</accession>
<comment type="caution">
    <text evidence="1">The sequence shown here is derived from an EMBL/GenBank/DDBJ whole genome shotgun (WGS) entry which is preliminary data.</text>
</comment>
<sequence>MTLGNEIIVSQNLNRARCDMRSLLDWLGRASSDDCRSWRGLKY</sequence>
<gene>
    <name evidence="1" type="ORF">BDD21_1565</name>
</gene>
<keyword evidence="2" id="KW-1185">Reference proteome</keyword>
<dbReference type="Proteomes" id="UP000274556">
    <property type="component" value="Unassembled WGS sequence"/>
</dbReference>
<reference evidence="1 2" key="1">
    <citation type="submission" date="2018-10" db="EMBL/GenBank/DDBJ databases">
        <title>Genomic Encyclopedia of Archaeal and Bacterial Type Strains, Phase II (KMG-II): from individual species to whole genera.</title>
        <authorList>
            <person name="Goeker M."/>
        </authorList>
    </citation>
    <scope>NUCLEOTIDE SEQUENCE [LARGE SCALE GENOMIC DNA]</scope>
    <source>
        <strain evidence="1 2">DSM 235</strain>
    </source>
</reference>
<evidence type="ECO:0000313" key="2">
    <source>
        <dbReference type="Proteomes" id="UP000274556"/>
    </source>
</evidence>
<evidence type="ECO:0000313" key="1">
    <source>
        <dbReference type="EMBL" id="RKT44188.1"/>
    </source>
</evidence>
<dbReference type="AlphaFoldDB" id="A0A495V8R1"/>